<sequence length="35" mass="3825">VCHPIHIASDPSTGQEAGLARKQKKYCLHCITVYG</sequence>
<name>A0A1A8BIV4_NOTKA</name>
<reference evidence="1" key="2">
    <citation type="submission" date="2016-06" db="EMBL/GenBank/DDBJ databases">
        <title>The genome of a short-lived fish provides insights into sex chromosome evolution and the genetic control of aging.</title>
        <authorList>
            <person name="Reichwald K."/>
            <person name="Felder M."/>
            <person name="Petzold A."/>
            <person name="Koch P."/>
            <person name="Groth M."/>
            <person name="Platzer M."/>
        </authorList>
    </citation>
    <scope>NUCLEOTIDE SEQUENCE</scope>
    <source>
        <tissue evidence="1">Brain</tissue>
    </source>
</reference>
<accession>A0A1A8BIV4</accession>
<evidence type="ECO:0000313" key="1">
    <source>
        <dbReference type="EMBL" id="SBP66828.1"/>
    </source>
</evidence>
<feature type="non-terminal residue" evidence="1">
    <location>
        <position position="35"/>
    </location>
</feature>
<dbReference type="AlphaFoldDB" id="A0A1A8BIV4"/>
<feature type="non-terminal residue" evidence="1">
    <location>
        <position position="1"/>
    </location>
</feature>
<proteinExistence type="predicted"/>
<dbReference type="EMBL" id="HADZ01002887">
    <property type="protein sequence ID" value="SBP66828.1"/>
    <property type="molecule type" value="Transcribed_RNA"/>
</dbReference>
<gene>
    <name evidence="1" type="primary">KCNS1</name>
</gene>
<organism evidence="1">
    <name type="scientific">Nothobranchius kadleci</name>
    <name type="common">African annual killifish</name>
    <dbReference type="NCBI Taxonomy" id="1051664"/>
    <lineage>
        <taxon>Eukaryota</taxon>
        <taxon>Metazoa</taxon>
        <taxon>Chordata</taxon>
        <taxon>Craniata</taxon>
        <taxon>Vertebrata</taxon>
        <taxon>Euteleostomi</taxon>
        <taxon>Actinopterygii</taxon>
        <taxon>Neopterygii</taxon>
        <taxon>Teleostei</taxon>
        <taxon>Neoteleostei</taxon>
        <taxon>Acanthomorphata</taxon>
        <taxon>Ovalentaria</taxon>
        <taxon>Atherinomorphae</taxon>
        <taxon>Cyprinodontiformes</taxon>
        <taxon>Nothobranchiidae</taxon>
        <taxon>Nothobranchius</taxon>
    </lineage>
</organism>
<protein>
    <submittedName>
        <fullName evidence="1">Potassium voltage-gated channel, delayed-rectifier, subfamily S, member 1</fullName>
    </submittedName>
</protein>
<reference evidence="1" key="1">
    <citation type="submission" date="2016-05" db="EMBL/GenBank/DDBJ databases">
        <authorList>
            <person name="Lavstsen T."/>
            <person name="Jespersen J.S."/>
        </authorList>
    </citation>
    <scope>NUCLEOTIDE SEQUENCE</scope>
    <source>
        <tissue evidence="1">Brain</tissue>
    </source>
</reference>